<accession>A0A292YRY0</accession>
<evidence type="ECO:0000313" key="2">
    <source>
        <dbReference type="Proteomes" id="UP000217785"/>
    </source>
</evidence>
<reference evidence="2" key="1">
    <citation type="submission" date="2017-07" db="EMBL/GenBank/DDBJ databases">
        <title>Draft genome sequence of Effusibacillus lacus strain skLN1.</title>
        <authorList>
            <person name="Watanabe M."/>
            <person name="Kojima H."/>
            <person name="Fukui M."/>
        </authorList>
    </citation>
    <scope>NUCLEOTIDE SEQUENCE [LARGE SCALE GENOMIC DNA]</scope>
    <source>
        <strain evidence="2">skLN1</strain>
    </source>
</reference>
<dbReference type="RefSeq" id="WP_096184221.1">
    <property type="nucleotide sequence ID" value="NZ_BDUF01000112.1"/>
</dbReference>
<name>A0A292YRY0_9BACL</name>
<evidence type="ECO:0000313" key="1">
    <source>
        <dbReference type="EMBL" id="GAX91936.1"/>
    </source>
</evidence>
<dbReference type="Proteomes" id="UP000217785">
    <property type="component" value="Unassembled WGS sequence"/>
</dbReference>
<protein>
    <submittedName>
        <fullName evidence="1">Uncharacterized protein</fullName>
    </submittedName>
</protein>
<gene>
    <name evidence="1" type="ORF">EFBL_3627</name>
</gene>
<proteinExistence type="predicted"/>
<organism evidence="1 2">
    <name type="scientific">Effusibacillus lacus</name>
    <dbReference type="NCBI Taxonomy" id="1348429"/>
    <lineage>
        <taxon>Bacteria</taxon>
        <taxon>Bacillati</taxon>
        <taxon>Bacillota</taxon>
        <taxon>Bacilli</taxon>
        <taxon>Bacillales</taxon>
        <taxon>Alicyclobacillaceae</taxon>
        <taxon>Effusibacillus</taxon>
    </lineage>
</organism>
<comment type="caution">
    <text evidence="1">The sequence shown here is derived from an EMBL/GenBank/DDBJ whole genome shotgun (WGS) entry which is preliminary data.</text>
</comment>
<dbReference type="OrthoDB" id="2990299at2"/>
<dbReference type="AlphaFoldDB" id="A0A292YRY0"/>
<keyword evidence="2" id="KW-1185">Reference proteome</keyword>
<dbReference type="EMBL" id="BDUF01000112">
    <property type="protein sequence ID" value="GAX91936.1"/>
    <property type="molecule type" value="Genomic_DNA"/>
</dbReference>
<sequence length="94" mass="10829">MKNIQVIDGAVNSTFDVYEVDDNLFDTLFPNDQDIAFLSDFPDIDNNPTFWSQLYSNKVNKKSIVGIHGTLHLTGSYVEEENFPNRKESDARRR</sequence>